<protein>
    <submittedName>
        <fullName evidence="2">Uncharacterized protein</fullName>
    </submittedName>
</protein>
<reference evidence="2" key="1">
    <citation type="submission" date="2022-11" db="UniProtKB">
        <authorList>
            <consortium name="WormBaseParasite"/>
        </authorList>
    </citation>
    <scope>IDENTIFICATION</scope>
</reference>
<evidence type="ECO:0000313" key="1">
    <source>
        <dbReference type="Proteomes" id="UP000887565"/>
    </source>
</evidence>
<evidence type="ECO:0000313" key="2">
    <source>
        <dbReference type="WBParaSite" id="nRc.2.0.1.t07129-RA"/>
    </source>
</evidence>
<dbReference type="WBParaSite" id="nRc.2.0.1.t07129-RA">
    <property type="protein sequence ID" value="nRc.2.0.1.t07129-RA"/>
    <property type="gene ID" value="nRc.2.0.1.g07129"/>
</dbReference>
<dbReference type="AlphaFoldDB" id="A0A915I0A2"/>
<accession>A0A915I0A2</accession>
<dbReference type="Proteomes" id="UP000887565">
    <property type="component" value="Unplaced"/>
</dbReference>
<proteinExistence type="predicted"/>
<name>A0A915I0A2_ROMCU</name>
<keyword evidence="1" id="KW-1185">Reference proteome</keyword>
<sequence>MPSSNDPTIARTISTDSFINIDPLQAPAATPALVTNHHSSLAIANTNEVHNFRIEAHNALEQLSTAMARITNNVPTVQTIDQIIGAVSDQFQAQQLCLQCEIQEQVQSINARFAALAEQMQQLISTTTLGAVAHNPPTPRPLLVTSLLHSEKHGDIYIPNETLRETEPASP</sequence>
<organism evidence="1 2">
    <name type="scientific">Romanomermis culicivorax</name>
    <name type="common">Nematode worm</name>
    <dbReference type="NCBI Taxonomy" id="13658"/>
    <lineage>
        <taxon>Eukaryota</taxon>
        <taxon>Metazoa</taxon>
        <taxon>Ecdysozoa</taxon>
        <taxon>Nematoda</taxon>
        <taxon>Enoplea</taxon>
        <taxon>Dorylaimia</taxon>
        <taxon>Mermithida</taxon>
        <taxon>Mermithoidea</taxon>
        <taxon>Mermithidae</taxon>
        <taxon>Romanomermis</taxon>
    </lineage>
</organism>